<name>A0ABW4IX52_9ACTN</name>
<dbReference type="Proteomes" id="UP001597261">
    <property type="component" value="Unassembled WGS sequence"/>
</dbReference>
<dbReference type="RefSeq" id="WP_381086665.1">
    <property type="nucleotide sequence ID" value="NZ_JBHUDX010000071.1"/>
</dbReference>
<sequence>MSVRRNLAYRRGLAGDRERTAEEFAGAAPDAERALGAGRPTAPTYRVDLAFWRGLPGGPATAPAGPAALQP</sequence>
<proteinExistence type="predicted"/>
<keyword evidence="2" id="KW-1185">Reference proteome</keyword>
<gene>
    <name evidence="1" type="ORF">ACFSL4_24135</name>
</gene>
<evidence type="ECO:0008006" key="3">
    <source>
        <dbReference type="Google" id="ProtNLM"/>
    </source>
</evidence>
<accession>A0ABW4IX52</accession>
<dbReference type="EMBL" id="JBHUDX010000071">
    <property type="protein sequence ID" value="MFD1661209.1"/>
    <property type="molecule type" value="Genomic_DNA"/>
</dbReference>
<organism evidence="1 2">
    <name type="scientific">Streptomyces caeni</name>
    <dbReference type="NCBI Taxonomy" id="2307231"/>
    <lineage>
        <taxon>Bacteria</taxon>
        <taxon>Bacillati</taxon>
        <taxon>Actinomycetota</taxon>
        <taxon>Actinomycetes</taxon>
        <taxon>Kitasatosporales</taxon>
        <taxon>Streptomycetaceae</taxon>
        <taxon>Streptomyces</taxon>
    </lineage>
</organism>
<reference evidence="2" key="1">
    <citation type="journal article" date="2019" name="Int. J. Syst. Evol. Microbiol.">
        <title>The Global Catalogue of Microorganisms (GCM) 10K type strain sequencing project: providing services to taxonomists for standard genome sequencing and annotation.</title>
        <authorList>
            <consortium name="The Broad Institute Genomics Platform"/>
            <consortium name="The Broad Institute Genome Sequencing Center for Infectious Disease"/>
            <person name="Wu L."/>
            <person name="Ma J."/>
        </authorList>
    </citation>
    <scope>NUCLEOTIDE SEQUENCE [LARGE SCALE GENOMIC DNA]</scope>
    <source>
        <strain evidence="2">CGMCC 1.12470</strain>
    </source>
</reference>
<protein>
    <recommendedName>
        <fullName evidence="3">Transcriptional regulator</fullName>
    </recommendedName>
</protein>
<evidence type="ECO:0000313" key="1">
    <source>
        <dbReference type="EMBL" id="MFD1661209.1"/>
    </source>
</evidence>
<comment type="caution">
    <text evidence="1">The sequence shown here is derived from an EMBL/GenBank/DDBJ whole genome shotgun (WGS) entry which is preliminary data.</text>
</comment>
<evidence type="ECO:0000313" key="2">
    <source>
        <dbReference type="Proteomes" id="UP001597261"/>
    </source>
</evidence>